<evidence type="ECO:0000256" key="1">
    <source>
        <dbReference type="SAM" id="MobiDB-lite"/>
    </source>
</evidence>
<evidence type="ECO:0000313" key="3">
    <source>
        <dbReference type="Proteomes" id="UP000622797"/>
    </source>
</evidence>
<gene>
    <name evidence="2" type="ORF">FSARC_2091</name>
</gene>
<comment type="caution">
    <text evidence="2">The sequence shown here is derived from an EMBL/GenBank/DDBJ whole genome shotgun (WGS) entry which is preliminary data.</text>
</comment>
<feature type="region of interest" description="Disordered" evidence="1">
    <location>
        <begin position="9"/>
        <end position="31"/>
    </location>
</feature>
<dbReference type="AlphaFoldDB" id="A0A8H4U7N5"/>
<dbReference type="Proteomes" id="UP000622797">
    <property type="component" value="Unassembled WGS sequence"/>
</dbReference>
<dbReference type="OrthoDB" id="2993351at2759"/>
<sequence length="384" mass="43538">MRLEICFAPGQADPEPTPHTMTNHSSTTAQKNYPNYGIERLELEISSIEVLNQFFKPGVTFSPPPPVPDEREDQNVPRLRKIGEGSRVTAFEVIGESVVLRKYYDELGRLAGGDFENIAHVAKGFAEYRPRYGIPVKVPEILDIPGEDSEYWKYYWLDYEDNISPVYWHAYSTPATKMSLMHSVPTIVRRALISQYHSRGSAPIDTCVVDKILNREENNHCLVHPCLGLEMVQRPRGNFTLRGFQLSLRDMENIGMDLENLTATLGDALAFLNFKCGRVSTLARFAFGASPINSEAPNGPLAICLYLHHFQLAHEDGGCDRDPFEELVRGMSKYIPDCQKTPLLWGVFKTAYIKRGNECRSASLEYTPEEVMKEYEEYVARKSS</sequence>
<keyword evidence="3" id="KW-1185">Reference proteome</keyword>
<feature type="compositionally biased region" description="Polar residues" evidence="1">
    <location>
        <begin position="19"/>
        <end position="31"/>
    </location>
</feature>
<name>A0A8H4U7N5_9HYPO</name>
<reference evidence="2" key="2">
    <citation type="submission" date="2020-05" db="EMBL/GenBank/DDBJ databases">
        <authorList>
            <person name="Kim H.-S."/>
            <person name="Proctor R.H."/>
            <person name="Brown D.W."/>
        </authorList>
    </citation>
    <scope>NUCLEOTIDE SEQUENCE</scope>
    <source>
        <strain evidence="2">NRRL 20472</strain>
    </source>
</reference>
<accession>A0A8H4U7N5</accession>
<dbReference type="EMBL" id="JABEXW010000105">
    <property type="protein sequence ID" value="KAF4970988.1"/>
    <property type="molecule type" value="Genomic_DNA"/>
</dbReference>
<proteinExistence type="predicted"/>
<reference evidence="2" key="1">
    <citation type="journal article" date="2020" name="BMC Genomics">
        <title>Correction to: Identification and distribution of gene clusters required for synthesis of sphingolipid metabolism inhibitors in diverse species of the filamentous fungus Fusarium.</title>
        <authorList>
            <person name="Kim H.S."/>
            <person name="Lohmar J.M."/>
            <person name="Busman M."/>
            <person name="Brown D.W."/>
            <person name="Naumann T.A."/>
            <person name="Divon H.H."/>
            <person name="Lysoe E."/>
            <person name="Uhlig S."/>
            <person name="Proctor R.H."/>
        </authorList>
    </citation>
    <scope>NUCLEOTIDE SEQUENCE</scope>
    <source>
        <strain evidence="2">NRRL 20472</strain>
    </source>
</reference>
<organism evidence="2 3">
    <name type="scientific">Fusarium sarcochroum</name>
    <dbReference type="NCBI Taxonomy" id="1208366"/>
    <lineage>
        <taxon>Eukaryota</taxon>
        <taxon>Fungi</taxon>
        <taxon>Dikarya</taxon>
        <taxon>Ascomycota</taxon>
        <taxon>Pezizomycotina</taxon>
        <taxon>Sordariomycetes</taxon>
        <taxon>Hypocreomycetidae</taxon>
        <taxon>Hypocreales</taxon>
        <taxon>Nectriaceae</taxon>
        <taxon>Fusarium</taxon>
        <taxon>Fusarium lateritium species complex</taxon>
    </lineage>
</organism>
<evidence type="ECO:0000313" key="2">
    <source>
        <dbReference type="EMBL" id="KAF4970988.1"/>
    </source>
</evidence>
<protein>
    <submittedName>
        <fullName evidence="2">Uncharacterized protein</fullName>
    </submittedName>
</protein>